<comment type="caution">
    <text evidence="1">The sequence shown here is derived from an EMBL/GenBank/DDBJ whole genome shotgun (WGS) entry which is preliminary data.</text>
</comment>
<sequence length="352" mass="41502">MNKSTDTPVTSISQNSDKEAPWWNRSVMGKDGLMDDLLGKIGTQEVPEDTLLSHTQHMTELKVFGKTAQAIDDEKFAEKEFLAFAKINYLMRNDINEYEGLYESLQLLKAAIDAKHYFISIDQVELRYRGLKQQEFYNFVERLLDDHENTNAFREQLQIRLTDTLPEIKTEEEKIALQNYVKYLNKLSNNELGLQLLSRFKAYQLDDYSILRVLSNFIRNLDKRDLLDIKDLVSLVNHNYSMFEKLRDVIGLDQNQSTPETYALMIQFIALYNRHGILYLKFNDLVRVLRQWYKPYQAILSIRKEYTFGTYKQPKAFKEPIPGIDIYEKYKKLLSDKKTGMVFINFSHEHQI</sequence>
<protein>
    <submittedName>
        <fullName evidence="1">Uncharacterized protein</fullName>
    </submittedName>
</protein>
<organism evidence="1 2">
    <name type="scientific">Crocosphaera watsonii WH 0003</name>
    <dbReference type="NCBI Taxonomy" id="423471"/>
    <lineage>
        <taxon>Bacteria</taxon>
        <taxon>Bacillati</taxon>
        <taxon>Cyanobacteriota</taxon>
        <taxon>Cyanophyceae</taxon>
        <taxon>Oscillatoriophycideae</taxon>
        <taxon>Chroococcales</taxon>
        <taxon>Aphanothecaceae</taxon>
        <taxon>Crocosphaera</taxon>
    </lineage>
</organism>
<reference evidence="1 2" key="1">
    <citation type="journal article" date="2011" name="Front. Microbiol.">
        <title>Two Strains of Crocosphaera watsonii with Highly Conserved Genomes are Distinguished by Strain-Specific Features.</title>
        <authorList>
            <person name="Bench S.R."/>
            <person name="Ilikchyan I.N."/>
            <person name="Tripp H.J."/>
            <person name="Zehr J.P."/>
        </authorList>
    </citation>
    <scope>NUCLEOTIDE SEQUENCE [LARGE SCALE GENOMIC DNA]</scope>
    <source>
        <strain evidence="1 2">WH 0003</strain>
    </source>
</reference>
<dbReference type="EMBL" id="AESD01000364">
    <property type="protein sequence ID" value="EHJ12861.1"/>
    <property type="molecule type" value="Genomic_DNA"/>
</dbReference>
<dbReference type="GeneID" id="88766127"/>
<gene>
    <name evidence="1" type="ORF">CWATWH0003_2453</name>
</gene>
<dbReference type="Proteomes" id="UP000003477">
    <property type="component" value="Unassembled WGS sequence"/>
</dbReference>
<accession>G5J4N4</accession>
<name>G5J4N4_CROWT</name>
<dbReference type="AlphaFoldDB" id="G5J4N4"/>
<proteinExistence type="predicted"/>
<dbReference type="PATRIC" id="fig|423471.3.peg.2308"/>
<evidence type="ECO:0000313" key="2">
    <source>
        <dbReference type="Proteomes" id="UP000003477"/>
    </source>
</evidence>
<evidence type="ECO:0000313" key="1">
    <source>
        <dbReference type="EMBL" id="EHJ12861.1"/>
    </source>
</evidence>
<dbReference type="RefSeq" id="WP_007310677.1">
    <property type="nucleotide sequence ID" value="NZ_AESD01000364.1"/>
</dbReference>